<keyword evidence="8" id="KW-1185">Reference proteome</keyword>
<keyword evidence="3 6" id="KW-0560">Oxidoreductase</keyword>
<dbReference type="GO" id="GO:0004497">
    <property type="term" value="F:monooxygenase activity"/>
    <property type="evidence" value="ECO:0007669"/>
    <property type="project" value="UniProtKB-KW"/>
</dbReference>
<name>A0A197K2Z4_9FUNG</name>
<dbReference type="InterPro" id="IPR017972">
    <property type="entry name" value="Cyt_P450_CS"/>
</dbReference>
<dbReference type="GO" id="GO:0005506">
    <property type="term" value="F:iron ion binding"/>
    <property type="evidence" value="ECO:0007669"/>
    <property type="project" value="InterPro"/>
</dbReference>
<evidence type="ECO:0000256" key="6">
    <source>
        <dbReference type="RuleBase" id="RU000461"/>
    </source>
</evidence>
<dbReference type="GO" id="GO:0020037">
    <property type="term" value="F:heme binding"/>
    <property type="evidence" value="ECO:0007669"/>
    <property type="project" value="InterPro"/>
</dbReference>
<dbReference type="Pfam" id="PF00067">
    <property type="entry name" value="p450"/>
    <property type="match status" value="1"/>
</dbReference>
<dbReference type="GO" id="GO:0006629">
    <property type="term" value="P:lipid metabolic process"/>
    <property type="evidence" value="ECO:0007669"/>
    <property type="project" value="UniProtKB-ARBA"/>
</dbReference>
<dbReference type="PROSITE" id="PS00086">
    <property type="entry name" value="CYTOCHROME_P450"/>
    <property type="match status" value="1"/>
</dbReference>
<dbReference type="InterPro" id="IPR002401">
    <property type="entry name" value="Cyt_P450_E_grp-I"/>
</dbReference>
<keyword evidence="6" id="KW-0503">Monooxygenase</keyword>
<evidence type="ECO:0000256" key="2">
    <source>
        <dbReference type="ARBA" id="ARBA00022723"/>
    </source>
</evidence>
<evidence type="ECO:0000256" key="3">
    <source>
        <dbReference type="ARBA" id="ARBA00023002"/>
    </source>
</evidence>
<dbReference type="SUPFAM" id="SSF48264">
    <property type="entry name" value="Cytochrome P450"/>
    <property type="match status" value="1"/>
</dbReference>
<dbReference type="AlphaFoldDB" id="A0A197K2Z4"/>
<keyword evidence="4 5" id="KW-0408">Iron</keyword>
<feature type="binding site" description="axial binding residue" evidence="5">
    <location>
        <position position="439"/>
    </location>
    <ligand>
        <name>heme</name>
        <dbReference type="ChEBI" id="CHEBI:30413"/>
    </ligand>
    <ligandPart>
        <name>Fe</name>
        <dbReference type="ChEBI" id="CHEBI:18248"/>
    </ligandPart>
</feature>
<dbReference type="PANTHER" id="PTHR24296">
    <property type="entry name" value="CYTOCHROME P450"/>
    <property type="match status" value="1"/>
</dbReference>
<evidence type="ECO:0000256" key="1">
    <source>
        <dbReference type="ARBA" id="ARBA00010617"/>
    </source>
</evidence>
<accession>A0A197K2Z4</accession>
<dbReference type="Proteomes" id="UP000078512">
    <property type="component" value="Unassembled WGS sequence"/>
</dbReference>
<keyword evidence="5 6" id="KW-0349">Heme</keyword>
<comment type="similarity">
    <text evidence="1 6">Belongs to the cytochrome P450 family.</text>
</comment>
<dbReference type="PRINTS" id="PR00463">
    <property type="entry name" value="EP450I"/>
</dbReference>
<sequence>MLVYSIYILIKYRHTCISATPRSDLPGPKGHPLIGNTIEMAKRPPGSTHQRQMAFHNQYGKVFSLTVLGLGRVIHVREPQVVDHILKVNFWAYEKGGFFRETLRPIFGDGIFSADGQHWRWQRKAASKIFNVNWYRTYTSTIFRQESQLVINYFNKITDTSLTSMANKVIDLQAIFYLFTLDSFGRVGFGESFGCLIDPEKEVPFAGAFDRLTANLSLRFNWPFWRLTDWWTGNDKKVAADTKTVYDFAYNIIRRRRKRPGVLSSSGKDLMQLFMEATDENGERLTDEGLKDTLVNFLLAGRDTTAQGLSWMFYLIHRSQTRKEVLTKLREEIDTVLQGGFPTYETIQTQKYTKACFFETLRLYPSVPQNIRCVLEDDILPGGIKVYKGEKVTWGIWGMGRDTDIWGPDAEEFRPERWLQGDKFPSNKFVSFHLGPRTCLGQQFAYIQAITVTSMLLQKFDFELVNPHNEPAYGTSLTLPMANGLPVRITRRRDDPFRREE</sequence>
<organism evidence="7 8">
    <name type="scientific">Linnemannia elongata AG-77</name>
    <dbReference type="NCBI Taxonomy" id="1314771"/>
    <lineage>
        <taxon>Eukaryota</taxon>
        <taxon>Fungi</taxon>
        <taxon>Fungi incertae sedis</taxon>
        <taxon>Mucoromycota</taxon>
        <taxon>Mortierellomycotina</taxon>
        <taxon>Mortierellomycetes</taxon>
        <taxon>Mortierellales</taxon>
        <taxon>Mortierellaceae</taxon>
        <taxon>Linnemannia</taxon>
    </lineage>
</organism>
<dbReference type="Gene3D" id="1.10.630.10">
    <property type="entry name" value="Cytochrome P450"/>
    <property type="match status" value="1"/>
</dbReference>
<reference evidence="7 8" key="1">
    <citation type="submission" date="2016-05" db="EMBL/GenBank/DDBJ databases">
        <title>Genome sequencing reveals origins of a unique bacterial endosymbiosis in the earliest lineages of terrestrial Fungi.</title>
        <authorList>
            <consortium name="DOE Joint Genome Institute"/>
            <person name="Uehling J."/>
            <person name="Gryganskyi A."/>
            <person name="Hameed K."/>
            <person name="Tschaplinski T."/>
            <person name="Misztal P."/>
            <person name="Wu S."/>
            <person name="Desiro A."/>
            <person name="Vande Pol N."/>
            <person name="Du Z.-Y."/>
            <person name="Zienkiewicz A."/>
            <person name="Zienkiewicz K."/>
            <person name="Morin E."/>
            <person name="Tisserant E."/>
            <person name="Splivallo R."/>
            <person name="Hainaut M."/>
            <person name="Henrissat B."/>
            <person name="Ohm R."/>
            <person name="Kuo A."/>
            <person name="Yan J."/>
            <person name="Lipzen A."/>
            <person name="Nolan M."/>
            <person name="Labutti K."/>
            <person name="Barry K."/>
            <person name="Goldstein A."/>
            <person name="Labbe J."/>
            <person name="Schadt C."/>
            <person name="Tuskan G."/>
            <person name="Grigoriev I."/>
            <person name="Martin F."/>
            <person name="Vilgalys R."/>
            <person name="Bonito G."/>
        </authorList>
    </citation>
    <scope>NUCLEOTIDE SEQUENCE [LARGE SCALE GENOMIC DNA]</scope>
    <source>
        <strain evidence="7 8">AG-77</strain>
    </source>
</reference>
<evidence type="ECO:0000313" key="8">
    <source>
        <dbReference type="Proteomes" id="UP000078512"/>
    </source>
</evidence>
<evidence type="ECO:0000256" key="5">
    <source>
        <dbReference type="PIRSR" id="PIRSR602401-1"/>
    </source>
</evidence>
<keyword evidence="2 5" id="KW-0479">Metal-binding</keyword>
<dbReference type="EMBL" id="KV442027">
    <property type="protein sequence ID" value="OAQ32007.1"/>
    <property type="molecule type" value="Genomic_DNA"/>
</dbReference>
<dbReference type="OrthoDB" id="1470350at2759"/>
<protein>
    <submittedName>
        <fullName evidence="7">Cytochrome P450</fullName>
    </submittedName>
</protein>
<evidence type="ECO:0000313" key="7">
    <source>
        <dbReference type="EMBL" id="OAQ32007.1"/>
    </source>
</evidence>
<dbReference type="PRINTS" id="PR00385">
    <property type="entry name" value="P450"/>
</dbReference>
<dbReference type="STRING" id="1314771.A0A197K2Z4"/>
<proteinExistence type="inferred from homology"/>
<dbReference type="GO" id="GO:0016705">
    <property type="term" value="F:oxidoreductase activity, acting on paired donors, with incorporation or reduction of molecular oxygen"/>
    <property type="evidence" value="ECO:0007669"/>
    <property type="project" value="InterPro"/>
</dbReference>
<dbReference type="InterPro" id="IPR001128">
    <property type="entry name" value="Cyt_P450"/>
</dbReference>
<dbReference type="InterPro" id="IPR036396">
    <property type="entry name" value="Cyt_P450_sf"/>
</dbReference>
<comment type="cofactor">
    <cofactor evidence="5">
        <name>heme</name>
        <dbReference type="ChEBI" id="CHEBI:30413"/>
    </cofactor>
</comment>
<gene>
    <name evidence="7" type="ORF">K457DRAFT_890161</name>
</gene>
<evidence type="ECO:0000256" key="4">
    <source>
        <dbReference type="ARBA" id="ARBA00023004"/>
    </source>
</evidence>